<dbReference type="GO" id="GO:0006338">
    <property type="term" value="P:chromatin remodeling"/>
    <property type="evidence" value="ECO:0007669"/>
    <property type="project" value="InterPro"/>
</dbReference>
<organism evidence="7 8">
    <name type="scientific">Pichia sorbitophila (strain ATCC MYA-4447 / BCRC 22081 / CBS 7064 / NBRC 10061 / NRRL Y-12695)</name>
    <name type="common">Hybrid yeast</name>
    <dbReference type="NCBI Taxonomy" id="559304"/>
    <lineage>
        <taxon>Eukaryota</taxon>
        <taxon>Fungi</taxon>
        <taxon>Dikarya</taxon>
        <taxon>Ascomycota</taxon>
        <taxon>Saccharomycotina</taxon>
        <taxon>Pichiomycetes</taxon>
        <taxon>Debaryomycetaceae</taxon>
        <taxon>Millerozyma</taxon>
    </lineage>
</organism>
<evidence type="ECO:0000256" key="5">
    <source>
        <dbReference type="SAM" id="MobiDB-lite"/>
    </source>
</evidence>
<name>G8Y0W7_PICSO</name>
<dbReference type="PROSITE" id="PS51083">
    <property type="entry name" value="ZF_HIT"/>
    <property type="match status" value="1"/>
</dbReference>
<gene>
    <name evidence="7" type="primary">Piso0_004961</name>
    <name evidence="7" type="ORF">GNLVRS01_PISO0N04875g</name>
</gene>
<proteinExistence type="predicted"/>
<evidence type="ECO:0000256" key="1">
    <source>
        <dbReference type="ARBA" id="ARBA00022723"/>
    </source>
</evidence>
<feature type="domain" description="HIT-type" evidence="6">
    <location>
        <begin position="204"/>
        <end position="237"/>
    </location>
</feature>
<feature type="region of interest" description="Disordered" evidence="5">
    <location>
        <begin position="34"/>
        <end position="58"/>
    </location>
</feature>
<dbReference type="GO" id="GO:0008270">
    <property type="term" value="F:zinc ion binding"/>
    <property type="evidence" value="ECO:0007669"/>
    <property type="project" value="UniProtKB-UniRule"/>
</dbReference>
<dbReference type="InterPro" id="IPR039723">
    <property type="entry name" value="Vps71/ZNHIT1"/>
</dbReference>
<evidence type="ECO:0000256" key="4">
    <source>
        <dbReference type="PROSITE-ProRule" id="PRU00453"/>
    </source>
</evidence>
<evidence type="ECO:0000256" key="2">
    <source>
        <dbReference type="ARBA" id="ARBA00022771"/>
    </source>
</evidence>
<dbReference type="Proteomes" id="UP000005222">
    <property type="component" value="Chromosome N"/>
</dbReference>
<evidence type="ECO:0000256" key="3">
    <source>
        <dbReference type="ARBA" id="ARBA00022833"/>
    </source>
</evidence>
<dbReference type="GO" id="GO:0005634">
    <property type="term" value="C:nucleus"/>
    <property type="evidence" value="ECO:0007669"/>
    <property type="project" value="UniProtKB-ARBA"/>
</dbReference>
<evidence type="ECO:0000313" key="7">
    <source>
        <dbReference type="EMBL" id="CCE86470.1"/>
    </source>
</evidence>
<dbReference type="InterPro" id="IPR007529">
    <property type="entry name" value="Znf_HIT"/>
</dbReference>
<dbReference type="HOGENOM" id="CLU_1224618_0_0_1"/>
<dbReference type="AlphaFoldDB" id="G8Y0W7"/>
<dbReference type="EMBL" id="FO082046">
    <property type="protein sequence ID" value="CCE86470.1"/>
    <property type="molecule type" value="Genomic_DNA"/>
</dbReference>
<dbReference type="OMA" id="QSHYSRC"/>
<dbReference type="PANTHER" id="PTHR13093">
    <property type="entry name" value="ZINC FINGER HIT DOMAIN CONTAINING PROTEIN 1"/>
    <property type="match status" value="1"/>
</dbReference>
<evidence type="ECO:0000259" key="6">
    <source>
        <dbReference type="PROSITE" id="PS51083"/>
    </source>
</evidence>
<keyword evidence="1" id="KW-0479">Metal-binding</keyword>
<dbReference type="OrthoDB" id="406844at2759"/>
<reference evidence="7 8" key="1">
    <citation type="journal article" date="2012" name="G3 (Bethesda)">
        <title>Pichia sorbitophila, an interspecies yeast hybrid reveals early steps of genome resolution following polyploidization.</title>
        <authorList>
            <person name="Leh Louis V."/>
            <person name="Despons L."/>
            <person name="Friedrich A."/>
            <person name="Martin T."/>
            <person name="Durrens P."/>
            <person name="Casaregola S."/>
            <person name="Neuveglise C."/>
            <person name="Fairhead C."/>
            <person name="Marck C."/>
            <person name="Cruz J.A."/>
            <person name="Straub M.L."/>
            <person name="Kugler V."/>
            <person name="Sacerdot C."/>
            <person name="Uzunov Z."/>
            <person name="Thierry A."/>
            <person name="Weiss S."/>
            <person name="Bleykasten C."/>
            <person name="De Montigny J."/>
            <person name="Jacques N."/>
            <person name="Jung P."/>
            <person name="Lemaire M."/>
            <person name="Mallet S."/>
            <person name="Morel G."/>
            <person name="Richard G.F."/>
            <person name="Sarkar A."/>
            <person name="Savel G."/>
            <person name="Schacherer J."/>
            <person name="Seret M.L."/>
            <person name="Talla E."/>
            <person name="Samson G."/>
            <person name="Jubin C."/>
            <person name="Poulain J."/>
            <person name="Vacherie B."/>
            <person name="Barbe V."/>
            <person name="Pelletier E."/>
            <person name="Sherman D.J."/>
            <person name="Westhof E."/>
            <person name="Weissenbach J."/>
            <person name="Baret P.V."/>
            <person name="Wincker P."/>
            <person name="Gaillardin C."/>
            <person name="Dujon B."/>
            <person name="Souciet J.L."/>
        </authorList>
    </citation>
    <scope>NUCLEOTIDE SEQUENCE [LARGE SCALE GENOMIC DNA]</scope>
    <source>
        <strain evidence="8">ATCC MYA-4447 / BCRC 22081 / CBS 7064 / NBRC 10061 / NRRL Y-12695</strain>
    </source>
</reference>
<dbReference type="eggNOG" id="KOG3362">
    <property type="taxonomic scope" value="Eukaryota"/>
</dbReference>
<dbReference type="InParanoid" id="G8Y0W7"/>
<keyword evidence="8" id="KW-1185">Reference proteome</keyword>
<protein>
    <submittedName>
        <fullName evidence="7">Piso0_004961 protein</fullName>
    </submittedName>
</protein>
<keyword evidence="3" id="KW-0862">Zinc</keyword>
<accession>G8Y0W7</accession>
<evidence type="ECO:0000313" key="8">
    <source>
        <dbReference type="Proteomes" id="UP000005222"/>
    </source>
</evidence>
<sequence>MLVEEVPKSSNPNSRTVYFSSSINLSARSTNYHSRNDWQGSNESHEDNNANRLSKSRPKVNYNVTQLMNAQTHANDSAVSRGPLKSAQQIHLERIITKRLNDLIKTSPSANFDLPKNFSFSSMNAASDKKKSKQGNTPGTRKILSSRRTLNSYFEEESNVLSINSILSLNFQFVDQIDDVAQDGNQNKSRKVEERSFKPRLKLCCICGTVSTYSRCQNCGLFTCSVKCNRLHEDSRCN</sequence>
<dbReference type="STRING" id="559304.G8Y0W7"/>
<keyword evidence="2 4" id="KW-0863">Zinc-finger</keyword>
<dbReference type="CDD" id="cd21437">
    <property type="entry name" value="zf-HIT_ZNHIT1_like"/>
    <property type="match status" value="1"/>
</dbReference>